<dbReference type="Proteomes" id="UP000677803">
    <property type="component" value="Unassembled WGS sequence"/>
</dbReference>
<organism evidence="2 3">
    <name type="scientific">Menidia menidia</name>
    <name type="common">Atlantic silverside</name>
    <dbReference type="NCBI Taxonomy" id="238744"/>
    <lineage>
        <taxon>Eukaryota</taxon>
        <taxon>Metazoa</taxon>
        <taxon>Chordata</taxon>
        <taxon>Craniata</taxon>
        <taxon>Vertebrata</taxon>
        <taxon>Euteleostomi</taxon>
        <taxon>Actinopterygii</taxon>
        <taxon>Neopterygii</taxon>
        <taxon>Teleostei</taxon>
        <taxon>Neoteleostei</taxon>
        <taxon>Acanthomorphata</taxon>
        <taxon>Ovalentaria</taxon>
        <taxon>Atherinomorphae</taxon>
        <taxon>Atheriniformes</taxon>
        <taxon>Atherinopsidae</taxon>
        <taxon>Menidiinae</taxon>
        <taxon>Menidia</taxon>
    </lineage>
</organism>
<dbReference type="InterPro" id="IPR050967">
    <property type="entry name" value="Thiamine_Salvage_TenA"/>
</dbReference>
<dbReference type="PANTHER" id="PTHR43198">
    <property type="entry name" value="BIFUNCTIONAL TH2 PROTEIN"/>
    <property type="match status" value="1"/>
</dbReference>
<dbReference type="GO" id="GO:0005829">
    <property type="term" value="C:cytosol"/>
    <property type="evidence" value="ECO:0007669"/>
    <property type="project" value="TreeGrafter"/>
</dbReference>
<comment type="caution">
    <text evidence="2">The sequence shown here is derived from an EMBL/GenBank/DDBJ whole genome shotgun (WGS) entry which is preliminary data.</text>
</comment>
<dbReference type="InterPro" id="IPR004305">
    <property type="entry name" value="Thiaminase-2/PQQC"/>
</dbReference>
<reference evidence="2" key="1">
    <citation type="submission" date="2021-05" db="EMBL/GenBank/DDBJ databases">
        <authorList>
            <person name="Tigano A."/>
        </authorList>
    </citation>
    <scope>NUCLEOTIDE SEQUENCE</scope>
</reference>
<dbReference type="EMBL" id="CAJRST010000002">
    <property type="protein sequence ID" value="CAG5862816.1"/>
    <property type="molecule type" value="Genomic_DNA"/>
</dbReference>
<evidence type="ECO:0000313" key="3">
    <source>
        <dbReference type="Proteomes" id="UP000677803"/>
    </source>
</evidence>
<dbReference type="AlphaFoldDB" id="A0A8S4AGK5"/>
<feature type="domain" description="Thiaminase-2/PQQC" evidence="1">
    <location>
        <begin position="22"/>
        <end position="202"/>
    </location>
</feature>
<dbReference type="SUPFAM" id="SSF48613">
    <property type="entry name" value="Heme oxygenase-like"/>
    <property type="match status" value="1"/>
</dbReference>
<sequence>MDVYDLLWMKSRDVAEQTLQVPFVQHMQAGDLQADCYTCFMIQDINYLVRVTDMLGVMCERGGLPEDIRLFMENRYRSYKEYANQTLHQFNLRGVSDIQPIPAMEKYLRDYKAIMEEEEPIFFAVALLPCARLWLWLATSLQEKELNAYFTWKKNNMVGHPEKHYRALLDGHLTTPDQVQRADWVFRRQMQNEHDFFAAALR</sequence>
<gene>
    <name evidence="2" type="ORF">MMEN_LOCUS1252</name>
</gene>
<proteinExistence type="predicted"/>
<dbReference type="GO" id="GO:0006772">
    <property type="term" value="P:thiamine metabolic process"/>
    <property type="evidence" value="ECO:0007669"/>
    <property type="project" value="UniProtKB-ARBA"/>
</dbReference>
<name>A0A8S4AGK5_9TELE</name>
<evidence type="ECO:0000259" key="1">
    <source>
        <dbReference type="Pfam" id="PF03070"/>
    </source>
</evidence>
<dbReference type="PANTHER" id="PTHR43198:SF2">
    <property type="entry name" value="SI:CH1073-67J19.1-RELATED"/>
    <property type="match status" value="1"/>
</dbReference>
<protein>
    <submittedName>
        <fullName evidence="2">(Atlantic silverside) hypothetical protein</fullName>
    </submittedName>
</protein>
<dbReference type="Gene3D" id="1.20.910.10">
    <property type="entry name" value="Heme oxygenase-like"/>
    <property type="match status" value="1"/>
</dbReference>
<keyword evidence="3" id="KW-1185">Reference proteome</keyword>
<accession>A0A8S4AGK5</accession>
<dbReference type="InterPro" id="IPR016084">
    <property type="entry name" value="Haem_Oase-like_multi-hlx"/>
</dbReference>
<dbReference type="OrthoDB" id="6051518at2759"/>
<dbReference type="Pfam" id="PF03070">
    <property type="entry name" value="TENA_THI-4"/>
    <property type="match status" value="1"/>
</dbReference>
<evidence type="ECO:0000313" key="2">
    <source>
        <dbReference type="EMBL" id="CAG5862816.1"/>
    </source>
</evidence>